<dbReference type="InterPro" id="IPR023606">
    <property type="entry name" value="CoA-Trfase_III_dom_1_sf"/>
</dbReference>
<dbReference type="InterPro" id="IPR050509">
    <property type="entry name" value="CoA-transferase_III"/>
</dbReference>
<evidence type="ECO:0000313" key="4">
    <source>
        <dbReference type="Proteomes" id="UP000243579"/>
    </source>
</evidence>
<dbReference type="STRING" id="1202772.A0A1V9ZGP0"/>
<evidence type="ECO:0000313" key="3">
    <source>
        <dbReference type="EMBL" id="OQR97162.1"/>
    </source>
</evidence>
<sequence length="411" mass="44669">MASSSSVARKLPLDGLRVVECGHLIAGPFAGMILAYFGAEVIKIEPRTGDQVRDMRLVDKENHTSLWWYSIGRNKRSVSVDLNTSHGRGIVKQLVDKSDVFIENFRPGKMEAWALGPDEFKSSNPELIYTRVSGYGQTGPYKAKPGFASVCEAFGGFRYVNGFPDRPSARPNLSLGDTMAGLHAALGVTLALVGKERSPAREGQVVDVAIYESMFNVLEAIVPEHSYDGTVRECSGSTITGIVPSNTYPTADMKQVVIGANMDGLFAKLMDLIGAPHLKVHKTNVERVAHVEDIDTAIGKWTSTMPLHEILAKLDDARIPVGPINSIAEMSVDPHFAARGMFEAVAIPGHDRSLRIPAVSPKLSETPGRTKWPGKPLGADTRWCLESVLGLSAPEIDRLIRDEIVFDGRAP</sequence>
<proteinExistence type="inferred from homology"/>
<dbReference type="OrthoDB" id="5863171at2759"/>
<protein>
    <submittedName>
        <fullName evidence="3">Formyl-coenzyme A transferase</fullName>
    </submittedName>
</protein>
<organism evidence="3 4">
    <name type="scientific">Achlya hypogyna</name>
    <name type="common">Oomycete</name>
    <name type="synonym">Protoachlya hypogyna</name>
    <dbReference type="NCBI Taxonomy" id="1202772"/>
    <lineage>
        <taxon>Eukaryota</taxon>
        <taxon>Sar</taxon>
        <taxon>Stramenopiles</taxon>
        <taxon>Oomycota</taxon>
        <taxon>Saprolegniomycetes</taxon>
        <taxon>Saprolegniales</taxon>
        <taxon>Achlyaceae</taxon>
        <taxon>Achlya</taxon>
    </lineage>
</organism>
<dbReference type="GO" id="GO:0016740">
    <property type="term" value="F:transferase activity"/>
    <property type="evidence" value="ECO:0007669"/>
    <property type="project" value="UniProtKB-KW"/>
</dbReference>
<dbReference type="Proteomes" id="UP000243579">
    <property type="component" value="Unassembled WGS sequence"/>
</dbReference>
<dbReference type="InterPro" id="IPR003673">
    <property type="entry name" value="CoA-Trfase_fam_III"/>
</dbReference>
<evidence type="ECO:0000256" key="1">
    <source>
        <dbReference type="ARBA" id="ARBA00008383"/>
    </source>
</evidence>
<accession>A0A1V9ZGP0</accession>
<reference evidence="3 4" key="1">
    <citation type="journal article" date="2014" name="Genome Biol. Evol.">
        <title>The secreted proteins of Achlya hypogyna and Thraustotheca clavata identify the ancestral oomycete secretome and reveal gene acquisitions by horizontal gene transfer.</title>
        <authorList>
            <person name="Misner I."/>
            <person name="Blouin N."/>
            <person name="Leonard G."/>
            <person name="Richards T.A."/>
            <person name="Lane C.E."/>
        </authorList>
    </citation>
    <scope>NUCLEOTIDE SEQUENCE [LARGE SCALE GENOMIC DNA]</scope>
    <source>
        <strain evidence="3 4">ATCC 48635</strain>
    </source>
</reference>
<keyword evidence="4" id="KW-1185">Reference proteome</keyword>
<name>A0A1V9ZGP0_ACHHY</name>
<dbReference type="EMBL" id="JNBR01000122">
    <property type="protein sequence ID" value="OQR97162.1"/>
    <property type="molecule type" value="Genomic_DNA"/>
</dbReference>
<dbReference type="Pfam" id="PF02515">
    <property type="entry name" value="CoA_transf_3"/>
    <property type="match status" value="1"/>
</dbReference>
<comment type="caution">
    <text evidence="3">The sequence shown here is derived from an EMBL/GenBank/DDBJ whole genome shotgun (WGS) entry which is preliminary data.</text>
</comment>
<dbReference type="Gene3D" id="3.40.50.10540">
    <property type="entry name" value="Crotonobetainyl-coa:carnitine coa-transferase, domain 1"/>
    <property type="match status" value="1"/>
</dbReference>
<dbReference type="PANTHER" id="PTHR48228:SF6">
    <property type="entry name" value="L-CARNITINE COA-TRANSFERASE"/>
    <property type="match status" value="1"/>
</dbReference>
<comment type="similarity">
    <text evidence="1">Belongs to the CoA-transferase III family.</text>
</comment>
<keyword evidence="2 3" id="KW-0808">Transferase</keyword>
<dbReference type="PANTHER" id="PTHR48228">
    <property type="entry name" value="SUCCINYL-COA--D-CITRAMALATE COA-TRANSFERASE"/>
    <property type="match status" value="1"/>
</dbReference>
<dbReference type="AlphaFoldDB" id="A0A1V9ZGP0"/>
<gene>
    <name evidence="3" type="ORF">ACHHYP_20630</name>
</gene>
<evidence type="ECO:0000256" key="2">
    <source>
        <dbReference type="ARBA" id="ARBA00022679"/>
    </source>
</evidence>
<dbReference type="SUPFAM" id="SSF89796">
    <property type="entry name" value="CoA-transferase family III (CaiB/BaiF)"/>
    <property type="match status" value="1"/>
</dbReference>
<dbReference type="Gene3D" id="3.30.1540.10">
    <property type="entry name" value="formyl-coa transferase, domain 3"/>
    <property type="match status" value="1"/>
</dbReference>
<dbReference type="InterPro" id="IPR044855">
    <property type="entry name" value="CoA-Trfase_III_dom3_sf"/>
</dbReference>